<evidence type="ECO:0000259" key="2">
    <source>
        <dbReference type="PROSITE" id="PS50835"/>
    </source>
</evidence>
<evidence type="ECO:0000256" key="1">
    <source>
        <dbReference type="SAM" id="SignalP"/>
    </source>
</evidence>
<feature type="domain" description="Ig-like" evidence="2">
    <location>
        <begin position="2"/>
        <end position="117"/>
    </location>
</feature>
<organism evidence="3 4">
    <name type="scientific">Tropilaelaps mercedesae</name>
    <dbReference type="NCBI Taxonomy" id="418985"/>
    <lineage>
        <taxon>Eukaryota</taxon>
        <taxon>Metazoa</taxon>
        <taxon>Ecdysozoa</taxon>
        <taxon>Arthropoda</taxon>
        <taxon>Chelicerata</taxon>
        <taxon>Arachnida</taxon>
        <taxon>Acari</taxon>
        <taxon>Parasitiformes</taxon>
        <taxon>Mesostigmata</taxon>
        <taxon>Gamasina</taxon>
        <taxon>Dermanyssoidea</taxon>
        <taxon>Laelapidae</taxon>
        <taxon>Tropilaelaps</taxon>
    </lineage>
</organism>
<keyword evidence="4" id="KW-1185">Reference proteome</keyword>
<dbReference type="InterPro" id="IPR007110">
    <property type="entry name" value="Ig-like_dom"/>
</dbReference>
<gene>
    <name evidence="3" type="ORF">BIW11_00266</name>
</gene>
<dbReference type="PANTHER" id="PTHR23278:SF19">
    <property type="entry name" value="OBSCURIN"/>
    <property type="match status" value="1"/>
</dbReference>
<dbReference type="STRING" id="418985.A0A1V9XYZ6"/>
<proteinExistence type="predicted"/>
<sequence>MPSSFLLVTASIVYWAVVRGKVALPCNIEPPAAGDEVVLVLWYKDDSPAPVFTLDARRGDLERARHIDRTAQSDQLASRAYFNMANKPAFLQLDPVQEEDAGEFRCRVDFKRSRSINTVISLRVVGENQGKTKNRPIAHSFNLRGR</sequence>
<dbReference type="Gene3D" id="2.60.40.10">
    <property type="entry name" value="Immunoglobulins"/>
    <property type="match status" value="1"/>
</dbReference>
<accession>A0A1V9XYZ6</accession>
<feature type="chain" id="PRO_5012980799" evidence="1">
    <location>
        <begin position="21"/>
        <end position="146"/>
    </location>
</feature>
<evidence type="ECO:0000313" key="4">
    <source>
        <dbReference type="Proteomes" id="UP000192247"/>
    </source>
</evidence>
<evidence type="ECO:0000313" key="3">
    <source>
        <dbReference type="EMBL" id="OQR78663.1"/>
    </source>
</evidence>
<dbReference type="CDD" id="cd00096">
    <property type="entry name" value="Ig"/>
    <property type="match status" value="1"/>
</dbReference>
<dbReference type="Proteomes" id="UP000192247">
    <property type="component" value="Unassembled WGS sequence"/>
</dbReference>
<dbReference type="PANTHER" id="PTHR23278">
    <property type="entry name" value="SIDESTEP PROTEIN"/>
    <property type="match status" value="1"/>
</dbReference>
<dbReference type="InterPro" id="IPR003599">
    <property type="entry name" value="Ig_sub"/>
</dbReference>
<dbReference type="AlphaFoldDB" id="A0A1V9XYZ6"/>
<dbReference type="InterPro" id="IPR036179">
    <property type="entry name" value="Ig-like_dom_sf"/>
</dbReference>
<dbReference type="InParanoid" id="A0A1V9XYZ6"/>
<dbReference type="InterPro" id="IPR013783">
    <property type="entry name" value="Ig-like_fold"/>
</dbReference>
<name>A0A1V9XYZ6_9ACAR</name>
<keyword evidence="1" id="KW-0732">Signal</keyword>
<protein>
    <submittedName>
        <fullName evidence="3">Titin-like</fullName>
    </submittedName>
</protein>
<dbReference type="OrthoDB" id="10006996at2759"/>
<reference evidence="3 4" key="1">
    <citation type="journal article" date="2017" name="Gigascience">
        <title>Draft genome of the honey bee ectoparasitic mite, Tropilaelaps mercedesae, is shaped by the parasitic life history.</title>
        <authorList>
            <person name="Dong X."/>
            <person name="Armstrong S.D."/>
            <person name="Xia D."/>
            <person name="Makepeace B.L."/>
            <person name="Darby A.C."/>
            <person name="Kadowaki T."/>
        </authorList>
    </citation>
    <scope>NUCLEOTIDE SEQUENCE [LARGE SCALE GENOMIC DNA]</scope>
    <source>
        <strain evidence="3">Wuxi-XJTLU</strain>
    </source>
</reference>
<comment type="caution">
    <text evidence="3">The sequence shown here is derived from an EMBL/GenBank/DDBJ whole genome shotgun (WGS) entry which is preliminary data.</text>
</comment>
<dbReference type="PROSITE" id="PS50835">
    <property type="entry name" value="IG_LIKE"/>
    <property type="match status" value="1"/>
</dbReference>
<dbReference type="EMBL" id="MNPL01001943">
    <property type="protein sequence ID" value="OQR78663.1"/>
    <property type="molecule type" value="Genomic_DNA"/>
</dbReference>
<feature type="signal peptide" evidence="1">
    <location>
        <begin position="1"/>
        <end position="20"/>
    </location>
</feature>
<dbReference type="SMART" id="SM00409">
    <property type="entry name" value="IG"/>
    <property type="match status" value="1"/>
</dbReference>
<dbReference type="SUPFAM" id="SSF48726">
    <property type="entry name" value="Immunoglobulin"/>
    <property type="match status" value="1"/>
</dbReference>